<dbReference type="AlphaFoldDB" id="A0AAW2BIZ8"/>
<comment type="caution">
    <text evidence="2">The sequence shown here is derived from an EMBL/GenBank/DDBJ whole genome shotgun (WGS) entry which is preliminary data.</text>
</comment>
<protein>
    <recommendedName>
        <fullName evidence="1">KIB1-4 beta-propeller domain-containing protein</fullName>
    </recommendedName>
</protein>
<keyword evidence="3" id="KW-1185">Reference proteome</keyword>
<dbReference type="InterPro" id="IPR005174">
    <property type="entry name" value="KIB1-4_b-propeller"/>
</dbReference>
<dbReference type="Proteomes" id="UP001459277">
    <property type="component" value="Unassembled WGS sequence"/>
</dbReference>
<dbReference type="PANTHER" id="PTHR44259:SF108">
    <property type="entry name" value="F-BOX PROTEIN SKIP23-LIKE"/>
    <property type="match status" value="1"/>
</dbReference>
<sequence length="158" mass="18086">MLHVLNDKVYGVCDEGTLVRFELDDPRLPVVQVIAFHQPDVLEPRKLYLVESLGKLYMVFHYGDLIQSERRHVTTSFLVYMFNFSALAFEGVRDFEGHAFFVGDGNSWSIPASTIPGITNSIYFTDDHWDWPMYPRGAYEGPPPHSLPILVTPPIRLD</sequence>
<reference evidence="2 3" key="1">
    <citation type="submission" date="2024-01" db="EMBL/GenBank/DDBJ databases">
        <title>A telomere-to-telomere, gap-free genome of sweet tea (Lithocarpus litseifolius).</title>
        <authorList>
            <person name="Zhou J."/>
        </authorList>
    </citation>
    <scope>NUCLEOTIDE SEQUENCE [LARGE SCALE GENOMIC DNA]</scope>
    <source>
        <strain evidence="2">Zhou-2022a</strain>
        <tissue evidence="2">Leaf</tissue>
    </source>
</reference>
<evidence type="ECO:0000313" key="2">
    <source>
        <dbReference type="EMBL" id="KAK9985383.1"/>
    </source>
</evidence>
<evidence type="ECO:0000259" key="1">
    <source>
        <dbReference type="Pfam" id="PF03478"/>
    </source>
</evidence>
<gene>
    <name evidence="2" type="ORF">SO802_030334</name>
</gene>
<dbReference type="InterPro" id="IPR050942">
    <property type="entry name" value="F-box_BR-signaling"/>
</dbReference>
<dbReference type="EMBL" id="JAZDWU010000011">
    <property type="protein sequence ID" value="KAK9985383.1"/>
    <property type="molecule type" value="Genomic_DNA"/>
</dbReference>
<evidence type="ECO:0000313" key="3">
    <source>
        <dbReference type="Proteomes" id="UP001459277"/>
    </source>
</evidence>
<name>A0AAW2BIZ8_9ROSI</name>
<organism evidence="2 3">
    <name type="scientific">Lithocarpus litseifolius</name>
    <dbReference type="NCBI Taxonomy" id="425828"/>
    <lineage>
        <taxon>Eukaryota</taxon>
        <taxon>Viridiplantae</taxon>
        <taxon>Streptophyta</taxon>
        <taxon>Embryophyta</taxon>
        <taxon>Tracheophyta</taxon>
        <taxon>Spermatophyta</taxon>
        <taxon>Magnoliopsida</taxon>
        <taxon>eudicotyledons</taxon>
        <taxon>Gunneridae</taxon>
        <taxon>Pentapetalae</taxon>
        <taxon>rosids</taxon>
        <taxon>fabids</taxon>
        <taxon>Fagales</taxon>
        <taxon>Fagaceae</taxon>
        <taxon>Lithocarpus</taxon>
    </lineage>
</organism>
<proteinExistence type="predicted"/>
<accession>A0AAW2BIZ8</accession>
<dbReference type="Pfam" id="PF03478">
    <property type="entry name" value="Beta-prop_KIB1-4"/>
    <property type="match status" value="1"/>
</dbReference>
<dbReference type="PANTHER" id="PTHR44259">
    <property type="entry name" value="OS07G0183000 PROTEIN-RELATED"/>
    <property type="match status" value="1"/>
</dbReference>
<feature type="domain" description="KIB1-4 beta-propeller" evidence="1">
    <location>
        <begin position="6"/>
        <end position="132"/>
    </location>
</feature>